<dbReference type="Gene3D" id="2.40.10.10">
    <property type="entry name" value="Trypsin-like serine proteases"/>
    <property type="match status" value="6"/>
</dbReference>
<evidence type="ECO:0000256" key="13">
    <source>
        <dbReference type="SAM" id="SignalP"/>
    </source>
</evidence>
<feature type="signal peptide" evidence="13">
    <location>
        <begin position="1"/>
        <end position="25"/>
    </location>
</feature>
<keyword evidence="9" id="KW-0865">Zymogen</keyword>
<dbReference type="PROSITE" id="PS00134">
    <property type="entry name" value="TRYPSIN_HIS"/>
    <property type="match status" value="2"/>
</dbReference>
<dbReference type="SMART" id="SM00020">
    <property type="entry name" value="Tryp_SPc"/>
    <property type="match status" value="3"/>
</dbReference>
<dbReference type="VEuPathDB" id="VectorBase:ACON2_032185"/>
<feature type="chain" id="PRO_5036485717" description="Peptidase S1 domain-containing protein" evidence="13">
    <location>
        <begin position="26"/>
        <end position="897"/>
    </location>
</feature>
<evidence type="ECO:0000256" key="5">
    <source>
        <dbReference type="ARBA" id="ARBA00022729"/>
    </source>
</evidence>
<dbReference type="InterPro" id="IPR001254">
    <property type="entry name" value="Trypsin_dom"/>
</dbReference>
<evidence type="ECO:0000256" key="3">
    <source>
        <dbReference type="ARBA" id="ARBA00022588"/>
    </source>
</evidence>
<proteinExistence type="inferred from homology"/>
<keyword evidence="4" id="KW-0645">Protease</keyword>
<dbReference type="InterPro" id="IPR001314">
    <property type="entry name" value="Peptidase_S1A"/>
</dbReference>
<keyword evidence="3" id="KW-0399">Innate immunity</keyword>
<dbReference type="PANTHER" id="PTHR24256">
    <property type="entry name" value="TRYPTASE-RELATED"/>
    <property type="match status" value="1"/>
</dbReference>
<evidence type="ECO:0000256" key="2">
    <source>
        <dbReference type="ARBA" id="ARBA00022525"/>
    </source>
</evidence>
<feature type="domain" description="Peptidase S1" evidence="14">
    <location>
        <begin position="114"/>
        <end position="358"/>
    </location>
</feature>
<evidence type="ECO:0000256" key="12">
    <source>
        <dbReference type="ARBA" id="ARBA00024195"/>
    </source>
</evidence>
<sequence>MQSTGVVGVATLSLLIVAFCQIVVAQFHQCTGGETCININECPRFGPYYHEPAKWSDSLRNEFRSKVCKREQSNGRNLYKVCCKRAATGNKNNRERGLATLDLEGCGAYSEDRIAFGQDARLFQYPWMALLKQRAGNFVCGGTLINERYVLTAAHCIKNNDITTVRLGEFDLSTPIDCDKRGEQCAPPPQDLFVEQTIVHEAYSARRKENDIGLIRLAKEAEYNDNVLPICLPVTPAMRTTQTTYFVAGWGATESAPSSNRLQFTKLSLLSNDQCVQKLLRVDSFAKVNNDQMCAIGANLTDNCTGDSGGPLKTISINARYVQYGVVSYGLRTCGKQSAPGVYTRVENYADWILEHLEKVHVVKFRVSMQPNSMVGVATVALLIVAFCQIVVSQFHQCTGGETCININECPRFGPHYHEPAKWTEELLNEFRSKVCKREQSNGRNLYKVCCKRAATGNKNNRERGLATLDLEGCGAYSADRMAYGQEARLFQFPWMALLMLNSVKFVCGGTLINRRYVLTAAHCLKNTHVTTVRLGEFDISTPIDYDKRGDQHAPPPQDIAIEQTIVHEAYSTRLKVNDIGLIRMAEEAAYNDNVSPICLPVSPAMRTTQTTYFVAGWGATESAFYSNRLLFGKVALLTNDQCAQQLLRIYKVCCEPPASGEPSDGRKRGLALLDLKGCGMNRMHSNESVENNGTLGQLPWTALLKTSSGEFACAASLISERYVLTVAHCIKNRNVTFVQLRKKDCDEQGVCTLAPQDIPVERAIAHDGFSARRKLNDIALVRLAQNVSFNNDVLPICLPVAPEYQPAGSNYFTARDGQDYASLNTDTISITEVHPLTTENCENRLQELIKRQHKIQESHICGYEAGSFDGCATSAGGPLVALDRFGRNVQHGQNLL</sequence>
<feature type="domain" description="Peptidase S1" evidence="14">
    <location>
        <begin position="482"/>
        <end position="897"/>
    </location>
</feature>
<keyword evidence="5 13" id="KW-0732">Signal</keyword>
<dbReference type="EnsemblMetazoa" id="ACOM027074-RA">
    <property type="protein sequence ID" value="ACOM027074-PA.1"/>
    <property type="gene ID" value="ACOM027074"/>
</dbReference>
<dbReference type="Proteomes" id="UP000075882">
    <property type="component" value="Unassembled WGS sequence"/>
</dbReference>
<dbReference type="InterPro" id="IPR018114">
    <property type="entry name" value="TRYPSIN_HIS"/>
</dbReference>
<dbReference type="PROSITE" id="PS50240">
    <property type="entry name" value="TRYPSIN_DOM"/>
    <property type="match status" value="2"/>
</dbReference>
<dbReference type="FunFam" id="2.40.10.10:FF:000028">
    <property type="entry name" value="Serine protease easter"/>
    <property type="match status" value="2"/>
</dbReference>
<keyword evidence="11" id="KW-0325">Glycoprotein</keyword>
<dbReference type="AlphaFoldDB" id="A0A8W7P766"/>
<evidence type="ECO:0000256" key="4">
    <source>
        <dbReference type="ARBA" id="ARBA00022670"/>
    </source>
</evidence>
<evidence type="ECO:0000256" key="6">
    <source>
        <dbReference type="ARBA" id="ARBA00022801"/>
    </source>
</evidence>
<dbReference type="GO" id="GO:0005576">
    <property type="term" value="C:extracellular region"/>
    <property type="evidence" value="ECO:0007669"/>
    <property type="project" value="UniProtKB-SubCell"/>
</dbReference>
<dbReference type="InterPro" id="IPR009003">
    <property type="entry name" value="Peptidase_S1_PA"/>
</dbReference>
<evidence type="ECO:0000256" key="8">
    <source>
        <dbReference type="ARBA" id="ARBA00022859"/>
    </source>
</evidence>
<dbReference type="InterPro" id="IPR043504">
    <property type="entry name" value="Peptidase_S1_PA_chymotrypsin"/>
</dbReference>
<accession>A0A8W7P766</accession>
<keyword evidence="6" id="KW-0378">Hydrolase</keyword>
<evidence type="ECO:0000256" key="1">
    <source>
        <dbReference type="ARBA" id="ARBA00004613"/>
    </source>
</evidence>
<name>A0A8W7P766_ANOCL</name>
<organism evidence="15">
    <name type="scientific">Anopheles coluzzii</name>
    <name type="common">African malaria mosquito</name>
    <dbReference type="NCBI Taxonomy" id="1518534"/>
    <lineage>
        <taxon>Eukaryota</taxon>
        <taxon>Metazoa</taxon>
        <taxon>Ecdysozoa</taxon>
        <taxon>Arthropoda</taxon>
        <taxon>Hexapoda</taxon>
        <taxon>Insecta</taxon>
        <taxon>Pterygota</taxon>
        <taxon>Neoptera</taxon>
        <taxon>Endopterygota</taxon>
        <taxon>Diptera</taxon>
        <taxon>Nematocera</taxon>
        <taxon>Culicoidea</taxon>
        <taxon>Culicidae</taxon>
        <taxon>Anophelinae</taxon>
        <taxon>Anopheles</taxon>
    </lineage>
</organism>
<dbReference type="GO" id="GO:0006508">
    <property type="term" value="P:proteolysis"/>
    <property type="evidence" value="ECO:0007669"/>
    <property type="project" value="UniProtKB-KW"/>
</dbReference>
<dbReference type="CDD" id="cd00190">
    <property type="entry name" value="Tryp_SPc"/>
    <property type="match status" value="3"/>
</dbReference>
<evidence type="ECO:0000256" key="10">
    <source>
        <dbReference type="ARBA" id="ARBA00023157"/>
    </source>
</evidence>
<evidence type="ECO:0000256" key="11">
    <source>
        <dbReference type="ARBA" id="ARBA00023180"/>
    </source>
</evidence>
<comment type="subcellular location">
    <subcellularLocation>
        <location evidence="1">Secreted</location>
    </subcellularLocation>
</comment>
<dbReference type="InterPro" id="IPR051487">
    <property type="entry name" value="Ser/Thr_Proteases_Immune/Dev"/>
</dbReference>
<comment type="similarity">
    <text evidence="12">Belongs to the peptidase S1 family. CLIP subfamily.</text>
</comment>
<evidence type="ECO:0000313" key="15">
    <source>
        <dbReference type="EnsemblMetazoa" id="ACOM027074-PA.1"/>
    </source>
</evidence>
<dbReference type="PRINTS" id="PR00722">
    <property type="entry name" value="CHYMOTRYPSIN"/>
</dbReference>
<dbReference type="GO" id="GO:0045087">
    <property type="term" value="P:innate immune response"/>
    <property type="evidence" value="ECO:0007669"/>
    <property type="project" value="UniProtKB-KW"/>
</dbReference>
<keyword evidence="7" id="KW-0720">Serine protease</keyword>
<dbReference type="SUPFAM" id="SSF50494">
    <property type="entry name" value="Trypsin-like serine proteases"/>
    <property type="match status" value="3"/>
</dbReference>
<reference evidence="15" key="1">
    <citation type="submission" date="2022-08" db="UniProtKB">
        <authorList>
            <consortium name="EnsemblMetazoa"/>
        </authorList>
    </citation>
    <scope>IDENTIFICATION</scope>
</reference>
<protein>
    <recommendedName>
        <fullName evidence="14">Peptidase S1 domain-containing protein</fullName>
    </recommendedName>
</protein>
<keyword evidence="10" id="KW-1015">Disulfide bond</keyword>
<evidence type="ECO:0000256" key="7">
    <source>
        <dbReference type="ARBA" id="ARBA00022825"/>
    </source>
</evidence>
<dbReference type="FunFam" id="2.40.10.10:FF:000250">
    <property type="entry name" value="AGAP009216-PA"/>
    <property type="match status" value="1"/>
</dbReference>
<dbReference type="VEuPathDB" id="VectorBase:ACON2_038965"/>
<keyword evidence="8" id="KW-0391">Immunity</keyword>
<evidence type="ECO:0000256" key="9">
    <source>
        <dbReference type="ARBA" id="ARBA00023145"/>
    </source>
</evidence>
<keyword evidence="2" id="KW-0964">Secreted</keyword>
<dbReference type="FunFam" id="2.40.10.10:FF:000146">
    <property type="entry name" value="Serine protease 53"/>
    <property type="match status" value="1"/>
</dbReference>
<evidence type="ECO:0000259" key="14">
    <source>
        <dbReference type="PROSITE" id="PS50240"/>
    </source>
</evidence>
<dbReference type="Pfam" id="PF00089">
    <property type="entry name" value="Trypsin"/>
    <property type="match status" value="3"/>
</dbReference>
<dbReference type="GO" id="GO:0004252">
    <property type="term" value="F:serine-type endopeptidase activity"/>
    <property type="evidence" value="ECO:0007669"/>
    <property type="project" value="InterPro"/>
</dbReference>